<dbReference type="HAMAP" id="MF_02224">
    <property type="entry name" value="PPS"/>
    <property type="match status" value="1"/>
</dbReference>
<dbReference type="Gene3D" id="3.40.50.12640">
    <property type="entry name" value="Phosphopantoate/pantothenate synthetase"/>
    <property type="match status" value="1"/>
</dbReference>
<dbReference type="EC" id="6.3.2.36" evidence="5"/>
<dbReference type="PIRSF" id="PIRSF004853">
    <property type="entry name" value="UCP004853"/>
    <property type="match status" value="1"/>
</dbReference>
<feature type="binding site" evidence="5">
    <location>
        <begin position="170"/>
        <end position="171"/>
    </location>
    <ligand>
        <name>ATP</name>
        <dbReference type="ChEBI" id="CHEBI:30616"/>
    </ligand>
</feature>
<dbReference type="eggNOG" id="arCOG04262">
    <property type="taxonomic scope" value="Archaea"/>
</dbReference>
<dbReference type="Pfam" id="PF02006">
    <property type="entry name" value="PPS_PS"/>
    <property type="match status" value="1"/>
</dbReference>
<dbReference type="NCBIfam" id="NF010324">
    <property type="entry name" value="PRK13761.1"/>
    <property type="match status" value="1"/>
</dbReference>
<feature type="binding site" evidence="5">
    <location>
        <begin position="164"/>
        <end position="166"/>
    </location>
    <ligand>
        <name>ATP</name>
        <dbReference type="ChEBI" id="CHEBI:30616"/>
    </ligand>
</feature>
<dbReference type="InterPro" id="IPR038138">
    <property type="entry name" value="PPS/PS_sf"/>
</dbReference>
<comment type="pathway">
    <text evidence="5">Cofactor biosynthesis; coenzyme A biosynthesis.</text>
</comment>
<accession>A0A0A7GHV5</accession>
<dbReference type="STRING" id="565033.GACE_1473"/>
<dbReference type="GO" id="GO:0005524">
    <property type="term" value="F:ATP binding"/>
    <property type="evidence" value="ECO:0007669"/>
    <property type="project" value="UniProtKB-KW"/>
</dbReference>
<evidence type="ECO:0000256" key="1">
    <source>
        <dbReference type="ARBA" id="ARBA00022598"/>
    </source>
</evidence>
<dbReference type="AlphaFoldDB" id="A0A0A7GHV5"/>
<evidence type="ECO:0000313" key="6">
    <source>
        <dbReference type="EMBL" id="AIY90511.1"/>
    </source>
</evidence>
<dbReference type="KEGG" id="gac:GACE_1473"/>
<keyword evidence="2 5" id="KW-0547">Nucleotide-binding</keyword>
<dbReference type="PANTHER" id="PTHR40695:SF1">
    <property type="entry name" value="4-PHOSPHOPANTOATE--BETA-ALANINE LIGASE"/>
    <property type="match status" value="1"/>
</dbReference>
<evidence type="ECO:0000313" key="7">
    <source>
        <dbReference type="Proteomes" id="UP000030624"/>
    </source>
</evidence>
<organism evidence="6 7">
    <name type="scientific">Geoglobus acetivorans</name>
    <dbReference type="NCBI Taxonomy" id="565033"/>
    <lineage>
        <taxon>Archaea</taxon>
        <taxon>Methanobacteriati</taxon>
        <taxon>Methanobacteriota</taxon>
        <taxon>Archaeoglobi</taxon>
        <taxon>Archaeoglobales</taxon>
        <taxon>Archaeoglobaceae</taxon>
        <taxon>Geoglobus</taxon>
    </lineage>
</organism>
<dbReference type="InterPro" id="IPR002855">
    <property type="entry name" value="PPS/PS"/>
</dbReference>
<protein>
    <recommendedName>
        <fullName evidence="5">4-phosphopantoate--beta-alanine ligase</fullName>
        <ecNumber evidence="5">6.3.2.36</ecNumber>
    </recommendedName>
    <alternativeName>
        <fullName evidence="5">Phosphopantothenate synthetase</fullName>
        <shortName evidence="5">PPS</shortName>
    </alternativeName>
</protein>
<feature type="binding site" evidence="5">
    <location>
        <position position="3"/>
    </location>
    <ligand>
        <name>ATP</name>
        <dbReference type="ChEBI" id="CHEBI:30616"/>
    </ligand>
</feature>
<comment type="similarity">
    <text evidence="5">Belongs to the archaeal phosphopantothenate synthetase family.</text>
</comment>
<feature type="binding site" evidence="5">
    <location>
        <position position="25"/>
    </location>
    <ligand>
        <name>ATP</name>
        <dbReference type="ChEBI" id="CHEBI:30616"/>
    </ligand>
</feature>
<reference evidence="6 7" key="1">
    <citation type="journal article" date="2015" name="Appl. Environ. Microbiol.">
        <title>The Geoglobus acetivorans genome: Fe(III) reduction, acetate utilization, autotrophic growth, and degradation of aromatic compounds in a hyperthermophilic archaeon.</title>
        <authorList>
            <person name="Mardanov A.V."/>
            <person name="Slododkina G.B."/>
            <person name="Slobodkin A.I."/>
            <person name="Beletsky A.V."/>
            <person name="Gavrilov S.N."/>
            <person name="Kublanov I.V."/>
            <person name="Bonch-Osmolovskaya E.A."/>
            <person name="Skryabin K.G."/>
            <person name="Ravin N.V."/>
        </authorList>
    </citation>
    <scope>NUCLEOTIDE SEQUENCE [LARGE SCALE GENOMIC DNA]</scope>
    <source>
        <strain evidence="6 7">SBH6</strain>
    </source>
</reference>
<keyword evidence="4 5" id="KW-0173">Coenzyme A biosynthesis</keyword>
<dbReference type="EMBL" id="CP009552">
    <property type="protein sequence ID" value="AIY90511.1"/>
    <property type="molecule type" value="Genomic_DNA"/>
</dbReference>
<sequence length="238" mass="26566">MTREKLVEGFRKGLVAPEGLIAQGRGECFDYLLGEVSHDFALEAERVAVAMLITSRHPVISVNGNTAALVGKEISELAKLLNIPLEVNIFYRTEERFRKIAEELGKYGAVVYSNSDAFLEGLESARRIVDKRGIYRADAVLVPLEDGDRCEILKKHGKKVITIDLNPLSRTAQMADVTIVDNVVRAIPNMIGFARELMSLEKEELEKIVRAYDNRNILRRAVIAINEHLSTRAGDFDG</sequence>
<evidence type="ECO:0000256" key="2">
    <source>
        <dbReference type="ARBA" id="ARBA00022741"/>
    </source>
</evidence>
<comment type="subunit">
    <text evidence="5">Homodimer.</text>
</comment>
<keyword evidence="1 5" id="KW-0436">Ligase</keyword>
<dbReference type="UniPathway" id="UPA00241"/>
<gene>
    <name evidence="6" type="ORF">GACE_1473</name>
</gene>
<evidence type="ECO:0000256" key="5">
    <source>
        <dbReference type="HAMAP-Rule" id="MF_02224"/>
    </source>
</evidence>
<dbReference type="GO" id="GO:0015937">
    <property type="term" value="P:coenzyme A biosynthetic process"/>
    <property type="evidence" value="ECO:0007669"/>
    <property type="project" value="UniProtKB-UniRule"/>
</dbReference>
<evidence type="ECO:0000256" key="4">
    <source>
        <dbReference type="ARBA" id="ARBA00022993"/>
    </source>
</evidence>
<feature type="binding site" evidence="5">
    <location>
        <begin position="182"/>
        <end position="183"/>
    </location>
    <ligand>
        <name>ATP</name>
        <dbReference type="ChEBI" id="CHEBI:30616"/>
    </ligand>
</feature>
<dbReference type="PANTHER" id="PTHR40695">
    <property type="entry name" value="4-PHOSPHOPANTOATE--BETA-ALANINE LIGASE"/>
    <property type="match status" value="1"/>
</dbReference>
<dbReference type="HOGENOM" id="CLU_078701_0_0_2"/>
<comment type="function">
    <text evidence="5">Catalyzes the condensation of (R)-4-phosphopantoate and beta-alanine to 4'-phosphopantothenate in the CoA biosynthesis pathway.</text>
</comment>
<keyword evidence="3 5" id="KW-0067">ATP-binding</keyword>
<dbReference type="GO" id="GO:0016881">
    <property type="term" value="F:acid-amino acid ligase activity"/>
    <property type="evidence" value="ECO:0007669"/>
    <property type="project" value="UniProtKB-UniRule"/>
</dbReference>
<name>A0A0A7GHV5_GEOAI</name>
<evidence type="ECO:0000256" key="3">
    <source>
        <dbReference type="ARBA" id="ARBA00022840"/>
    </source>
</evidence>
<proteinExistence type="inferred from homology"/>
<comment type="catalytic activity">
    <reaction evidence="5">
        <text>(R)-4-phosphopantoate + beta-alanine + ATP = (R)-4'-phosphopantothenate + AMP + diphosphate + H(+)</text>
        <dbReference type="Rhea" id="RHEA:27930"/>
        <dbReference type="ChEBI" id="CHEBI:10986"/>
        <dbReference type="ChEBI" id="CHEBI:15378"/>
        <dbReference type="ChEBI" id="CHEBI:30616"/>
        <dbReference type="ChEBI" id="CHEBI:33019"/>
        <dbReference type="ChEBI" id="CHEBI:57966"/>
        <dbReference type="ChEBI" id="CHEBI:61294"/>
        <dbReference type="ChEBI" id="CHEBI:456215"/>
        <dbReference type="EC" id="6.3.2.36"/>
    </reaction>
</comment>
<dbReference type="Proteomes" id="UP000030624">
    <property type="component" value="Chromosome"/>
</dbReference>